<dbReference type="SUPFAM" id="SSF53187">
    <property type="entry name" value="Zn-dependent exopeptidases"/>
    <property type="match status" value="1"/>
</dbReference>
<gene>
    <name evidence="3" type="ORF">E5334_04800</name>
</gene>
<sequence length="228" mass="24225">MDGQNQPSARFLRTRGSSEAPGPTRGPLHLGQGKDQPGRPRSSRQGESRKPGGLRAWACPRRRWQGASPSAPTPGGSPEESQGGYRPYVVLDHAHLWIDMRLVPPVTTELAQELVAKALDEASQAVPGTQGSFTVTGDRAPVERDSDSRLLASLEAASKEATVAAAPIDIFTGYTDTAVMAAATGNLEFLSYGPGSLEVAHKPNEHVPVADLVRVRRVLSQLAADCCL</sequence>
<dbReference type="Gene3D" id="3.30.70.360">
    <property type="match status" value="1"/>
</dbReference>
<dbReference type="Gene3D" id="3.40.630.10">
    <property type="entry name" value="Zn peptidases"/>
    <property type="match status" value="1"/>
</dbReference>
<dbReference type="InterPro" id="IPR002933">
    <property type="entry name" value="Peptidase_M20"/>
</dbReference>
<evidence type="ECO:0000313" key="3">
    <source>
        <dbReference type="EMBL" id="TGY62723.1"/>
    </source>
</evidence>
<feature type="compositionally biased region" description="Low complexity" evidence="2">
    <location>
        <begin position="66"/>
        <end position="81"/>
    </location>
</feature>
<dbReference type="PANTHER" id="PTHR43808:SF8">
    <property type="entry name" value="PEPTIDASE M20 DIMERISATION DOMAIN-CONTAINING PROTEIN"/>
    <property type="match status" value="1"/>
</dbReference>
<keyword evidence="1" id="KW-0862">Zinc</keyword>
<reference evidence="3 4" key="1">
    <citation type="submission" date="2019-04" db="EMBL/GenBank/DDBJ databases">
        <title>Microbes associate with the intestines of laboratory mice.</title>
        <authorList>
            <person name="Navarre W."/>
            <person name="Wong E."/>
            <person name="Huang K."/>
            <person name="Tropini C."/>
            <person name="Ng K."/>
            <person name="Yu B."/>
        </authorList>
    </citation>
    <scope>NUCLEOTIDE SEQUENCE [LARGE SCALE GENOMIC DNA]</scope>
    <source>
        <strain evidence="3 4">NM07_P-09</strain>
    </source>
</reference>
<accession>A0A4S2F518</accession>
<evidence type="ECO:0000256" key="2">
    <source>
        <dbReference type="SAM" id="MobiDB-lite"/>
    </source>
</evidence>
<protein>
    <submittedName>
        <fullName evidence="3">M20/M25/M40 family metallo-hydrolase</fullName>
    </submittedName>
</protein>
<comment type="caution">
    <text evidence="3">The sequence shown here is derived from an EMBL/GenBank/DDBJ whole genome shotgun (WGS) entry which is preliminary data.</text>
</comment>
<evidence type="ECO:0000313" key="4">
    <source>
        <dbReference type="Proteomes" id="UP000310263"/>
    </source>
</evidence>
<dbReference type="GO" id="GO:0016787">
    <property type="term" value="F:hydrolase activity"/>
    <property type="evidence" value="ECO:0007669"/>
    <property type="project" value="InterPro"/>
</dbReference>
<dbReference type="Proteomes" id="UP000310263">
    <property type="component" value="Unassembled WGS sequence"/>
</dbReference>
<name>A0A4S2F518_9ACTN</name>
<evidence type="ECO:0000256" key="1">
    <source>
        <dbReference type="ARBA" id="ARBA00022833"/>
    </source>
</evidence>
<keyword evidence="4" id="KW-1185">Reference proteome</keyword>
<dbReference type="AlphaFoldDB" id="A0A4S2F518"/>
<dbReference type="InterPro" id="IPR050072">
    <property type="entry name" value="Peptidase_M20A"/>
</dbReference>
<dbReference type="EMBL" id="SRYE01000002">
    <property type="protein sequence ID" value="TGY62723.1"/>
    <property type="molecule type" value="Genomic_DNA"/>
</dbReference>
<organism evidence="3 4">
    <name type="scientific">Muricaecibacterium torontonense</name>
    <dbReference type="NCBI Taxonomy" id="3032871"/>
    <lineage>
        <taxon>Bacteria</taxon>
        <taxon>Bacillati</taxon>
        <taxon>Actinomycetota</taxon>
        <taxon>Coriobacteriia</taxon>
        <taxon>Coriobacteriales</taxon>
        <taxon>Atopobiaceae</taxon>
        <taxon>Muricaecibacterium</taxon>
    </lineage>
</organism>
<dbReference type="Pfam" id="PF01546">
    <property type="entry name" value="Peptidase_M20"/>
    <property type="match status" value="1"/>
</dbReference>
<proteinExistence type="predicted"/>
<dbReference type="PANTHER" id="PTHR43808">
    <property type="entry name" value="ACETYLORNITHINE DEACETYLASE"/>
    <property type="match status" value="1"/>
</dbReference>
<feature type="region of interest" description="Disordered" evidence="2">
    <location>
        <begin position="1"/>
        <end position="84"/>
    </location>
</feature>
<dbReference type="OrthoDB" id="9761532at2"/>